<organism evidence="1 2">
    <name type="scientific">Deinococcus roseus</name>
    <dbReference type="NCBI Taxonomy" id="392414"/>
    <lineage>
        <taxon>Bacteria</taxon>
        <taxon>Thermotogati</taxon>
        <taxon>Deinococcota</taxon>
        <taxon>Deinococci</taxon>
        <taxon>Deinococcales</taxon>
        <taxon>Deinococcaceae</taxon>
        <taxon>Deinococcus</taxon>
    </lineage>
</organism>
<keyword evidence="2" id="KW-1185">Reference proteome</keyword>
<dbReference type="SUPFAM" id="SSF50324">
    <property type="entry name" value="Inorganic pyrophosphatase"/>
    <property type="match status" value="1"/>
</dbReference>
<reference evidence="2" key="1">
    <citation type="journal article" date="2019" name="Int. J. Syst. Evol. Microbiol.">
        <title>The Global Catalogue of Microorganisms (GCM) 10K type strain sequencing project: providing services to taxonomists for standard genome sequencing and annotation.</title>
        <authorList>
            <consortium name="The Broad Institute Genomics Platform"/>
            <consortium name="The Broad Institute Genome Sequencing Center for Infectious Disease"/>
            <person name="Wu L."/>
            <person name="Ma J."/>
        </authorList>
    </citation>
    <scope>NUCLEOTIDE SEQUENCE [LARGE SCALE GENOMIC DNA]</scope>
    <source>
        <strain evidence="2">JCM 14370</strain>
    </source>
</reference>
<dbReference type="Proteomes" id="UP000632222">
    <property type="component" value="Unassembled WGS sequence"/>
</dbReference>
<dbReference type="RefSeq" id="WP_188998401.1">
    <property type="nucleotide sequence ID" value="NZ_BMOD01000001.1"/>
</dbReference>
<dbReference type="Gene3D" id="3.90.80.10">
    <property type="entry name" value="Inorganic pyrophosphatase"/>
    <property type="match status" value="1"/>
</dbReference>
<accession>A0ABQ2CV13</accession>
<sequence length="136" mass="15181">MEALKAFEALVEWEKGTTTRYRYEEGQVVFYREDPRAAPCNYGCIPGLMNPADDAEVDVIWLDGPLPVGWKGSIEVSGLLFLLDQDHKVLTGDLRHVQPVLDWFPSERGARVLPAEEALHWLNALKLAPPSHGSGQ</sequence>
<name>A0ABQ2CV13_9DEIO</name>
<dbReference type="EMBL" id="BMOD01000001">
    <property type="protein sequence ID" value="GGJ19324.1"/>
    <property type="molecule type" value="Genomic_DNA"/>
</dbReference>
<dbReference type="InterPro" id="IPR036649">
    <property type="entry name" value="Pyrophosphatase_sf"/>
</dbReference>
<evidence type="ECO:0000313" key="1">
    <source>
        <dbReference type="EMBL" id="GGJ19324.1"/>
    </source>
</evidence>
<proteinExistence type="predicted"/>
<protein>
    <recommendedName>
        <fullName evidence="3">Inorganic pyrophosphatase</fullName>
    </recommendedName>
</protein>
<comment type="caution">
    <text evidence="1">The sequence shown here is derived from an EMBL/GenBank/DDBJ whole genome shotgun (WGS) entry which is preliminary data.</text>
</comment>
<evidence type="ECO:0000313" key="2">
    <source>
        <dbReference type="Proteomes" id="UP000632222"/>
    </source>
</evidence>
<gene>
    <name evidence="1" type="ORF">GCM10008938_01770</name>
</gene>
<evidence type="ECO:0008006" key="3">
    <source>
        <dbReference type="Google" id="ProtNLM"/>
    </source>
</evidence>